<feature type="domain" description="Fido" evidence="1">
    <location>
        <begin position="7"/>
        <end position="126"/>
    </location>
</feature>
<comment type="caution">
    <text evidence="2">The sequence shown here is derived from an EMBL/GenBank/DDBJ whole genome shotgun (WGS) entry which is preliminary data.</text>
</comment>
<reference evidence="2 3" key="1">
    <citation type="submission" date="2020-11" db="EMBL/GenBank/DDBJ databases">
        <title>Taxonomic investigation of Rahnella strains.</title>
        <authorList>
            <person name="Lee S.D."/>
        </authorList>
    </citation>
    <scope>NUCLEOTIDE SEQUENCE [LARGE SCALE GENOMIC DNA]</scope>
    <source>
        <strain evidence="2 3">SAP-17</strain>
    </source>
</reference>
<dbReference type="EMBL" id="JADOBI010000001">
    <property type="protein sequence ID" value="MBF7977901.1"/>
    <property type="molecule type" value="Genomic_DNA"/>
</dbReference>
<dbReference type="RefSeq" id="WP_195812856.1">
    <property type="nucleotide sequence ID" value="NZ_JADOBI010000001.1"/>
</dbReference>
<dbReference type="Pfam" id="PF02661">
    <property type="entry name" value="Fic"/>
    <property type="match status" value="1"/>
</dbReference>
<gene>
    <name evidence="2" type="ORF">IV433_00595</name>
</gene>
<dbReference type="PROSITE" id="PS51459">
    <property type="entry name" value="FIDO"/>
    <property type="match status" value="1"/>
</dbReference>
<keyword evidence="3" id="KW-1185">Reference proteome</keyword>
<evidence type="ECO:0000313" key="2">
    <source>
        <dbReference type="EMBL" id="MBF7977901.1"/>
    </source>
</evidence>
<sequence length="127" mass="13813">MNELKFISAEEIIGFHERILMTTPGVQGLSDPGRVEAIISRVINLHEYESISDVVTLGAAHLIAVARGHVFTDGNKRTALMVALIFLRRNGVSLVKSDSLVQLTVDCAEGTVNLPEAAAKLRLLIKH</sequence>
<dbReference type="PANTHER" id="PTHR39426">
    <property type="entry name" value="HOMOLOGY TO DEATH-ON-CURING PROTEIN OF PHAGE P1"/>
    <property type="match status" value="1"/>
</dbReference>
<dbReference type="InterPro" id="IPR053737">
    <property type="entry name" value="Type_II_TA_Toxin"/>
</dbReference>
<dbReference type="InterPro" id="IPR036597">
    <property type="entry name" value="Fido-like_dom_sf"/>
</dbReference>
<dbReference type="Proteomes" id="UP000636811">
    <property type="component" value="Unassembled WGS sequence"/>
</dbReference>
<dbReference type="PANTHER" id="PTHR39426:SF1">
    <property type="entry name" value="HOMOLOGY TO DEATH-ON-CURING PROTEIN OF PHAGE P1"/>
    <property type="match status" value="1"/>
</dbReference>
<evidence type="ECO:0000259" key="1">
    <source>
        <dbReference type="PROSITE" id="PS51459"/>
    </source>
</evidence>
<dbReference type="Gene3D" id="1.20.120.1870">
    <property type="entry name" value="Fic/DOC protein, Fido domain"/>
    <property type="match status" value="1"/>
</dbReference>
<dbReference type="InterPro" id="IPR006440">
    <property type="entry name" value="Doc"/>
</dbReference>
<organism evidence="2 3">
    <name type="scientific">Rahnella laticis</name>
    <dbReference type="NCBI Taxonomy" id="2787622"/>
    <lineage>
        <taxon>Bacteria</taxon>
        <taxon>Pseudomonadati</taxon>
        <taxon>Pseudomonadota</taxon>
        <taxon>Gammaproteobacteria</taxon>
        <taxon>Enterobacterales</taxon>
        <taxon>Yersiniaceae</taxon>
        <taxon>Rahnella</taxon>
    </lineage>
</organism>
<protein>
    <submittedName>
        <fullName evidence="2">Type II toxin-antitoxin system death-on-curing family toxin</fullName>
    </submittedName>
</protein>
<dbReference type="PIRSF" id="PIRSF018297">
    <property type="entry name" value="Doc"/>
    <property type="match status" value="1"/>
</dbReference>
<accession>A0ABS0DZ96</accession>
<name>A0ABS0DZ96_9GAMM</name>
<dbReference type="InterPro" id="IPR003812">
    <property type="entry name" value="Fido"/>
</dbReference>
<dbReference type="NCBIfam" id="TIGR01550">
    <property type="entry name" value="DOC_P1"/>
    <property type="match status" value="1"/>
</dbReference>
<evidence type="ECO:0000313" key="3">
    <source>
        <dbReference type="Proteomes" id="UP000636811"/>
    </source>
</evidence>
<dbReference type="SUPFAM" id="SSF140931">
    <property type="entry name" value="Fic-like"/>
    <property type="match status" value="1"/>
</dbReference>
<proteinExistence type="predicted"/>